<comment type="subcellular location">
    <subcellularLocation>
        <location evidence="1">Cell envelope</location>
    </subcellularLocation>
</comment>
<dbReference type="AlphaFoldDB" id="A0A969PR24"/>
<dbReference type="Proteomes" id="UP000752012">
    <property type="component" value="Unassembled WGS sequence"/>
</dbReference>
<evidence type="ECO:0000313" key="6">
    <source>
        <dbReference type="EMBL" id="NJP37995.1"/>
    </source>
</evidence>
<dbReference type="GO" id="GO:0030288">
    <property type="term" value="C:outer membrane-bounded periplasmic space"/>
    <property type="evidence" value="ECO:0007669"/>
    <property type="project" value="InterPro"/>
</dbReference>
<dbReference type="InterPro" id="IPR004682">
    <property type="entry name" value="TRAP_DctP"/>
</dbReference>
<dbReference type="Pfam" id="PF03480">
    <property type="entry name" value="DctP"/>
    <property type="match status" value="1"/>
</dbReference>
<name>A0A969PR24_9BACI</name>
<proteinExistence type="inferred from homology"/>
<evidence type="ECO:0000256" key="2">
    <source>
        <dbReference type="ARBA" id="ARBA00009023"/>
    </source>
</evidence>
<protein>
    <submittedName>
        <fullName evidence="6">TRAP transporter substrate-binding protein</fullName>
    </submittedName>
</protein>
<evidence type="ECO:0000256" key="3">
    <source>
        <dbReference type="ARBA" id="ARBA00022448"/>
    </source>
</evidence>
<dbReference type="InterPro" id="IPR038404">
    <property type="entry name" value="TRAP_DctP_sf"/>
</dbReference>
<dbReference type="InterPro" id="IPR018389">
    <property type="entry name" value="DctP_fam"/>
</dbReference>
<dbReference type="NCBIfam" id="NF037995">
    <property type="entry name" value="TRAP_S1"/>
    <property type="match status" value="1"/>
</dbReference>
<keyword evidence="4" id="KW-0732">Signal</keyword>
<sequence length="359" mass="39363">MKKYWMTPLSIVAGAAVLVGCGNDGNNGENEGNPADNNGEAEENAETNADADGESINLIAATQLDAESPFAVGFETFKEVIEEESGGSITVEIHTDGALGGNEDELVQNMETGSVDLVVASPGFMAQAANQVDFFAMPYLFESNEHWEEVVDGEVGESVASQVEDNSNFKILGYWSAGVRNYYGFEPIETPDDLQNVQIRTQDSPVVTNTWEALGANPTSVAWDELYQALQNRVVDASENDFTNIYQASHHEVTDNISLTEHDYTTRFFFTSDEIYSNLSEDQQAAFDTAAEEATNAARESDRDLADESRQAIEDSGVEINEVDQTPFVEMTEDVRQDAAESLNMVDEFETVEAMREGE</sequence>
<feature type="region of interest" description="Disordered" evidence="5">
    <location>
        <begin position="294"/>
        <end position="326"/>
    </location>
</feature>
<accession>A0A969PR24</accession>
<dbReference type="PROSITE" id="PS51257">
    <property type="entry name" value="PROKAR_LIPOPROTEIN"/>
    <property type="match status" value="1"/>
</dbReference>
<dbReference type="PIRSF" id="PIRSF006470">
    <property type="entry name" value="DctB"/>
    <property type="match status" value="1"/>
</dbReference>
<evidence type="ECO:0000256" key="1">
    <source>
        <dbReference type="ARBA" id="ARBA00004196"/>
    </source>
</evidence>
<evidence type="ECO:0000313" key="7">
    <source>
        <dbReference type="Proteomes" id="UP000752012"/>
    </source>
</evidence>
<dbReference type="Gene3D" id="3.40.190.170">
    <property type="entry name" value="Bacterial extracellular solute-binding protein, family 7"/>
    <property type="match status" value="1"/>
</dbReference>
<dbReference type="CDD" id="cd13603">
    <property type="entry name" value="PBP2_TRAP_Siap_TeaA_like"/>
    <property type="match status" value="1"/>
</dbReference>
<dbReference type="GO" id="GO:0055085">
    <property type="term" value="P:transmembrane transport"/>
    <property type="evidence" value="ECO:0007669"/>
    <property type="project" value="InterPro"/>
</dbReference>
<comment type="caution">
    <text evidence="6">The sequence shown here is derived from an EMBL/GenBank/DDBJ whole genome shotgun (WGS) entry which is preliminary data.</text>
</comment>
<evidence type="ECO:0000256" key="5">
    <source>
        <dbReference type="SAM" id="MobiDB-lite"/>
    </source>
</evidence>
<keyword evidence="7" id="KW-1185">Reference proteome</keyword>
<evidence type="ECO:0000256" key="4">
    <source>
        <dbReference type="ARBA" id="ARBA00022729"/>
    </source>
</evidence>
<dbReference type="PANTHER" id="PTHR33376:SF4">
    <property type="entry name" value="SIALIC ACID-BINDING PERIPLASMIC PROTEIN SIAP"/>
    <property type="match status" value="1"/>
</dbReference>
<gene>
    <name evidence="6" type="ORF">HCN83_10420</name>
</gene>
<comment type="similarity">
    <text evidence="2">Belongs to the bacterial solute-binding protein 7 family.</text>
</comment>
<dbReference type="NCBIfam" id="TIGR00787">
    <property type="entry name" value="dctP"/>
    <property type="match status" value="1"/>
</dbReference>
<organism evidence="6 7">
    <name type="scientific">Alkalicoccus luteus</name>
    <dbReference type="NCBI Taxonomy" id="1237094"/>
    <lineage>
        <taxon>Bacteria</taxon>
        <taxon>Bacillati</taxon>
        <taxon>Bacillota</taxon>
        <taxon>Bacilli</taxon>
        <taxon>Bacillales</taxon>
        <taxon>Bacillaceae</taxon>
        <taxon>Alkalicoccus</taxon>
    </lineage>
</organism>
<dbReference type="EMBL" id="JAATHJ010000014">
    <property type="protein sequence ID" value="NJP37995.1"/>
    <property type="molecule type" value="Genomic_DNA"/>
</dbReference>
<keyword evidence="3" id="KW-0813">Transport</keyword>
<reference evidence="6 7" key="1">
    <citation type="submission" date="2020-03" db="EMBL/GenBank/DDBJ databases">
        <title>Assessment of the enzymatic potential of alkaline-tolerant lipase obtained from Bacillus luteus H11 (technogenic soil) for the bioremediation of saline soils contaminated with petroleum substances.</title>
        <authorList>
            <person name="Kalwasinska A."/>
        </authorList>
    </citation>
    <scope>NUCLEOTIDE SEQUENCE [LARGE SCALE GENOMIC DNA]</scope>
    <source>
        <strain evidence="6 7">H11</strain>
    </source>
</reference>
<dbReference type="PANTHER" id="PTHR33376">
    <property type="match status" value="1"/>
</dbReference>
<feature type="compositionally biased region" description="Basic and acidic residues" evidence="5">
    <location>
        <begin position="299"/>
        <end position="313"/>
    </location>
</feature>
<dbReference type="SUPFAM" id="SSF53850">
    <property type="entry name" value="Periplasmic binding protein-like II"/>
    <property type="match status" value="1"/>
</dbReference>
<dbReference type="RefSeq" id="WP_168007026.1">
    <property type="nucleotide sequence ID" value="NZ_JAATHJ010000014.1"/>
</dbReference>